<dbReference type="Proteomes" id="UP000320390">
    <property type="component" value="Chromosome"/>
</dbReference>
<accession>A0A518ES23</accession>
<name>A0A518ES23_9BACT</name>
<sequence length="383" mass="42030">MLFLAFTALPCALASGAPQGDAPATGRLAAPGTQTQAVMAVDSRPAEAGRIPEGTSQEAADLWDRLLASIAVPQGPDAANPSGPRGFELVFDGRIRSEETGTNDYTAKFAYLELGPGLVRATMLDAKGKEKSKQMRGLGPGDGLEYWFKKLTGSTATDWIELVGRDGRDSRNETDRWANISYDIARLTDPKSFRIVELRLRAVKDGSDRIGMGILDFENDPGLLLPDTDITGKVGGRERKVADLARTLVWLELATPDFKDLGEKKRDSEGPTVRRLVFGMDPETFRPQLVIVAPHRSDMPLQVPGTLLVQCTEWFQTGPEGKPKAWIPGRFFSYETDRTAPETEAATGLRLRFTNTASADLYLKDTSDMNAQLRREDFLPPKE</sequence>
<organism evidence="1 2">
    <name type="scientific">Saltatorellus ferox</name>
    <dbReference type="NCBI Taxonomy" id="2528018"/>
    <lineage>
        <taxon>Bacteria</taxon>
        <taxon>Pseudomonadati</taxon>
        <taxon>Planctomycetota</taxon>
        <taxon>Planctomycetia</taxon>
        <taxon>Planctomycetia incertae sedis</taxon>
        <taxon>Saltatorellus</taxon>
    </lineage>
</organism>
<keyword evidence="2" id="KW-1185">Reference proteome</keyword>
<evidence type="ECO:0000313" key="2">
    <source>
        <dbReference type="Proteomes" id="UP000320390"/>
    </source>
</evidence>
<protein>
    <submittedName>
        <fullName evidence="1">Uncharacterized protein</fullName>
    </submittedName>
</protein>
<evidence type="ECO:0000313" key="1">
    <source>
        <dbReference type="EMBL" id="QDV06897.1"/>
    </source>
</evidence>
<dbReference type="AlphaFoldDB" id="A0A518ES23"/>
<reference evidence="1 2" key="1">
    <citation type="submission" date="2019-02" db="EMBL/GenBank/DDBJ databases">
        <title>Deep-cultivation of Planctomycetes and their phenomic and genomic characterization uncovers novel biology.</title>
        <authorList>
            <person name="Wiegand S."/>
            <person name="Jogler M."/>
            <person name="Boedeker C."/>
            <person name="Pinto D."/>
            <person name="Vollmers J."/>
            <person name="Rivas-Marin E."/>
            <person name="Kohn T."/>
            <person name="Peeters S.H."/>
            <person name="Heuer A."/>
            <person name="Rast P."/>
            <person name="Oberbeckmann S."/>
            <person name="Bunk B."/>
            <person name="Jeske O."/>
            <person name="Meyerdierks A."/>
            <person name="Storesund J.E."/>
            <person name="Kallscheuer N."/>
            <person name="Luecker S."/>
            <person name="Lage O.M."/>
            <person name="Pohl T."/>
            <person name="Merkel B.J."/>
            <person name="Hornburger P."/>
            <person name="Mueller R.-W."/>
            <person name="Bruemmer F."/>
            <person name="Labrenz M."/>
            <person name="Spormann A.M."/>
            <person name="Op den Camp H."/>
            <person name="Overmann J."/>
            <person name="Amann R."/>
            <person name="Jetten M.S.M."/>
            <person name="Mascher T."/>
            <person name="Medema M.H."/>
            <person name="Devos D.P."/>
            <person name="Kaster A.-K."/>
            <person name="Ovreas L."/>
            <person name="Rohde M."/>
            <person name="Galperin M.Y."/>
            <person name="Jogler C."/>
        </authorList>
    </citation>
    <scope>NUCLEOTIDE SEQUENCE [LARGE SCALE GENOMIC DNA]</scope>
    <source>
        <strain evidence="1 2">Poly30</strain>
    </source>
</reference>
<dbReference type="EMBL" id="CP036434">
    <property type="protein sequence ID" value="QDV06897.1"/>
    <property type="molecule type" value="Genomic_DNA"/>
</dbReference>
<gene>
    <name evidence="1" type="ORF">Poly30_24140</name>
</gene>
<proteinExistence type="predicted"/>